<reference evidence="2" key="1">
    <citation type="submission" date="2024-02" db="UniProtKB">
        <authorList>
            <consortium name="WormBaseParasite"/>
        </authorList>
    </citation>
    <scope>IDENTIFICATION</scope>
</reference>
<organism evidence="1 2">
    <name type="scientific">Mesorhabditis belari</name>
    <dbReference type="NCBI Taxonomy" id="2138241"/>
    <lineage>
        <taxon>Eukaryota</taxon>
        <taxon>Metazoa</taxon>
        <taxon>Ecdysozoa</taxon>
        <taxon>Nematoda</taxon>
        <taxon>Chromadorea</taxon>
        <taxon>Rhabditida</taxon>
        <taxon>Rhabditina</taxon>
        <taxon>Rhabditomorpha</taxon>
        <taxon>Rhabditoidea</taxon>
        <taxon>Rhabditidae</taxon>
        <taxon>Mesorhabditinae</taxon>
        <taxon>Mesorhabditis</taxon>
    </lineage>
</organism>
<dbReference type="InterPro" id="IPR013078">
    <property type="entry name" value="His_Pase_superF_clade-1"/>
</dbReference>
<dbReference type="InterPro" id="IPR051710">
    <property type="entry name" value="Phosphatase_SH3-domain"/>
</dbReference>
<dbReference type="Proteomes" id="UP000887575">
    <property type="component" value="Unassembled WGS sequence"/>
</dbReference>
<sequence length="241" mass="27834">MDTPFPTWLRFAYRGGGERYKPYDMNMPQILPSRPREHYRCDPPLSVHGKVCAGLIGLGMHNLEKMPYVIYSSPELRCVETASGMIDRLNAPHVSIRIEPALAEWPMLSSQDLPKYWLTPNQHMELGHPIDLSYRPFLSVKDFPREETPEQYMQRLAAFYMFARQSTNDEMLVIVTNPPALLFVKGYEVSTVRAILSVHEETRPLSMHALHIENNRQVYKDPLLIPLTPTVTQARDERITK</sequence>
<evidence type="ECO:0000313" key="1">
    <source>
        <dbReference type="Proteomes" id="UP000887575"/>
    </source>
</evidence>
<dbReference type="Gene3D" id="3.40.50.1240">
    <property type="entry name" value="Phosphoglycerate mutase-like"/>
    <property type="match status" value="1"/>
</dbReference>
<name>A0AAF3FEE9_9BILA</name>
<dbReference type="InterPro" id="IPR029033">
    <property type="entry name" value="His_PPase_superfam"/>
</dbReference>
<accession>A0AAF3FEE9</accession>
<proteinExistence type="predicted"/>
<evidence type="ECO:0000313" key="2">
    <source>
        <dbReference type="WBParaSite" id="MBELARI_LOCUS4276"/>
    </source>
</evidence>
<dbReference type="WBParaSite" id="MBELARI_LOCUS4276">
    <property type="protein sequence ID" value="MBELARI_LOCUS4276"/>
    <property type="gene ID" value="MBELARI_LOCUS4276"/>
</dbReference>
<dbReference type="GO" id="GO:0016791">
    <property type="term" value="F:phosphatase activity"/>
    <property type="evidence" value="ECO:0007669"/>
    <property type="project" value="UniProtKB-ARBA"/>
</dbReference>
<keyword evidence="1" id="KW-1185">Reference proteome</keyword>
<dbReference type="PANTHER" id="PTHR16469:SF5">
    <property type="entry name" value="PHOSPHOGLYCERATE MUTASE FAMILY PROTEIN"/>
    <property type="match status" value="1"/>
</dbReference>
<dbReference type="AlphaFoldDB" id="A0AAF3FEE9"/>
<dbReference type="Pfam" id="PF00300">
    <property type="entry name" value="His_Phos_1"/>
    <property type="match status" value="1"/>
</dbReference>
<protein>
    <submittedName>
        <fullName evidence="2">Uncharacterized protein</fullName>
    </submittedName>
</protein>
<dbReference type="PANTHER" id="PTHR16469">
    <property type="entry name" value="UBIQUITIN-ASSOCIATED AND SH3 DOMAIN-CONTAINING BA-RELATED"/>
    <property type="match status" value="1"/>
</dbReference>
<dbReference type="SUPFAM" id="SSF53254">
    <property type="entry name" value="Phosphoglycerate mutase-like"/>
    <property type="match status" value="1"/>
</dbReference>